<dbReference type="GO" id="GO:0031146">
    <property type="term" value="P:SCF-dependent proteasomal ubiquitin-dependent protein catabolic process"/>
    <property type="evidence" value="ECO:0007669"/>
    <property type="project" value="TreeGrafter"/>
</dbReference>
<dbReference type="OrthoDB" id="2663142at2759"/>
<dbReference type="Proteomes" id="UP000807469">
    <property type="component" value="Unassembled WGS sequence"/>
</dbReference>
<name>A0A9P5YYM7_9AGAR</name>
<sequence length="509" mass="56806">MHSALLIDEILRQIFSFNSGDARPSLVSAALTCKAWKDPALDFVWDQLSSFGPLLSLLPTITDIVGQYGFITQPSQEDLQRFNSYARRIKHVSNRRELNVHPSIERSSLFSTASALPNLSTAYISLPKTTTYLISLNFSTNLVRLEVDLGFKAVLGPMSDALCEYLEQNSGPCSKLRHLSLRGRSSNRLNAIISRLTNLESISLKLGSSLLPQTFQAVTHWPRLLKLEIHAGQIEFNDLHDTHDPHASQDYTIFPSLATLYIRAKSVLIEIILHYIPPNTLRHLHIELDDSSSCMGFWKPGFISIANKTVDTLHHLALEHHFETTDPSTSSLSPIPFQSASGLDVSGIDFQTIEYLNKLKNLRHFSCDITLPPTISDQDLKKIVTWWPNLQHFELGSSDQFEIAKPSQLSLASLSLFAHQVPQLRTLVLPLIISDPLPPPSVVTQPAKAHSLQHLTITQLETAYPVKFIHYLYSLFPSIKSIEGPCGQAWEDAITTLESLNSAFSSSLS</sequence>
<reference evidence="2" key="1">
    <citation type="submission" date="2020-11" db="EMBL/GenBank/DDBJ databases">
        <authorList>
            <consortium name="DOE Joint Genome Institute"/>
            <person name="Ahrendt S."/>
            <person name="Riley R."/>
            <person name="Andreopoulos W."/>
            <person name="Labutti K."/>
            <person name="Pangilinan J."/>
            <person name="Ruiz-Duenas F.J."/>
            <person name="Barrasa J.M."/>
            <person name="Sanchez-Garcia M."/>
            <person name="Camarero S."/>
            <person name="Miyauchi S."/>
            <person name="Serrano A."/>
            <person name="Linde D."/>
            <person name="Babiker R."/>
            <person name="Drula E."/>
            <person name="Ayuso-Fernandez I."/>
            <person name="Pacheco R."/>
            <person name="Padilla G."/>
            <person name="Ferreira P."/>
            <person name="Barriuso J."/>
            <person name="Kellner H."/>
            <person name="Castanera R."/>
            <person name="Alfaro M."/>
            <person name="Ramirez L."/>
            <person name="Pisabarro A.G."/>
            <person name="Kuo A."/>
            <person name="Tritt A."/>
            <person name="Lipzen A."/>
            <person name="He G."/>
            <person name="Yan M."/>
            <person name="Ng V."/>
            <person name="Cullen D."/>
            <person name="Martin F."/>
            <person name="Rosso M.-N."/>
            <person name="Henrissat B."/>
            <person name="Hibbett D."/>
            <person name="Martinez A.T."/>
            <person name="Grigoriev I.V."/>
        </authorList>
    </citation>
    <scope>NUCLEOTIDE SEQUENCE</scope>
    <source>
        <strain evidence="2">CIRM-BRFM 674</strain>
    </source>
</reference>
<dbReference type="InterPro" id="IPR032675">
    <property type="entry name" value="LRR_dom_sf"/>
</dbReference>
<evidence type="ECO:0000259" key="1">
    <source>
        <dbReference type="Pfam" id="PF12937"/>
    </source>
</evidence>
<dbReference type="PANTHER" id="PTHR13318">
    <property type="entry name" value="PARTNER OF PAIRED, ISOFORM B-RELATED"/>
    <property type="match status" value="1"/>
</dbReference>
<dbReference type="CDD" id="cd09917">
    <property type="entry name" value="F-box_SF"/>
    <property type="match status" value="1"/>
</dbReference>
<dbReference type="SUPFAM" id="SSF52047">
    <property type="entry name" value="RNI-like"/>
    <property type="match status" value="1"/>
</dbReference>
<dbReference type="GO" id="GO:0019005">
    <property type="term" value="C:SCF ubiquitin ligase complex"/>
    <property type="evidence" value="ECO:0007669"/>
    <property type="project" value="TreeGrafter"/>
</dbReference>
<dbReference type="Pfam" id="PF12937">
    <property type="entry name" value="F-box-like"/>
    <property type="match status" value="1"/>
</dbReference>
<feature type="domain" description="F-box" evidence="1">
    <location>
        <begin position="8"/>
        <end position="48"/>
    </location>
</feature>
<organism evidence="2 3">
    <name type="scientific">Pholiota conissans</name>
    <dbReference type="NCBI Taxonomy" id="109636"/>
    <lineage>
        <taxon>Eukaryota</taxon>
        <taxon>Fungi</taxon>
        <taxon>Dikarya</taxon>
        <taxon>Basidiomycota</taxon>
        <taxon>Agaricomycotina</taxon>
        <taxon>Agaricomycetes</taxon>
        <taxon>Agaricomycetidae</taxon>
        <taxon>Agaricales</taxon>
        <taxon>Agaricineae</taxon>
        <taxon>Strophariaceae</taxon>
        <taxon>Pholiota</taxon>
    </lineage>
</organism>
<accession>A0A9P5YYM7</accession>
<evidence type="ECO:0000313" key="3">
    <source>
        <dbReference type="Proteomes" id="UP000807469"/>
    </source>
</evidence>
<comment type="caution">
    <text evidence="2">The sequence shown here is derived from an EMBL/GenBank/DDBJ whole genome shotgun (WGS) entry which is preliminary data.</text>
</comment>
<dbReference type="EMBL" id="MU155256">
    <property type="protein sequence ID" value="KAF9477596.1"/>
    <property type="molecule type" value="Genomic_DNA"/>
</dbReference>
<protein>
    <recommendedName>
        <fullName evidence="1">F-box domain-containing protein</fullName>
    </recommendedName>
</protein>
<dbReference type="AlphaFoldDB" id="A0A9P5YYM7"/>
<dbReference type="InterPro" id="IPR001810">
    <property type="entry name" value="F-box_dom"/>
</dbReference>
<keyword evidence="3" id="KW-1185">Reference proteome</keyword>
<proteinExistence type="predicted"/>
<dbReference type="Gene3D" id="3.80.10.10">
    <property type="entry name" value="Ribonuclease Inhibitor"/>
    <property type="match status" value="2"/>
</dbReference>
<gene>
    <name evidence="2" type="ORF">BDN70DRAFT_934095</name>
</gene>
<evidence type="ECO:0000313" key="2">
    <source>
        <dbReference type="EMBL" id="KAF9477596.1"/>
    </source>
</evidence>